<sequence>MPILRIRRTRSPVVTYVKGCRIDLDRGYYRRIPGINDDGPYAEFYKDAVLSTASIKLSQLPWDDLAEHSEAPTSYTMPSTSPLSRRSSFCRLRRGYLVTGLH</sequence>
<organism evidence="1 2">
    <name type="scientific">Rhamnella rubrinervis</name>
    <dbReference type="NCBI Taxonomy" id="2594499"/>
    <lineage>
        <taxon>Eukaryota</taxon>
        <taxon>Viridiplantae</taxon>
        <taxon>Streptophyta</taxon>
        <taxon>Embryophyta</taxon>
        <taxon>Tracheophyta</taxon>
        <taxon>Spermatophyta</taxon>
        <taxon>Magnoliopsida</taxon>
        <taxon>eudicotyledons</taxon>
        <taxon>Gunneridae</taxon>
        <taxon>Pentapetalae</taxon>
        <taxon>rosids</taxon>
        <taxon>fabids</taxon>
        <taxon>Rosales</taxon>
        <taxon>Rhamnaceae</taxon>
        <taxon>rhamnoid group</taxon>
        <taxon>Rhamneae</taxon>
        <taxon>Rhamnella</taxon>
    </lineage>
</organism>
<accession>A0A8K0HP74</accession>
<proteinExistence type="predicted"/>
<keyword evidence="2" id="KW-1185">Reference proteome</keyword>
<gene>
    <name evidence="1" type="ORF">FNV43_RR01210</name>
</gene>
<name>A0A8K0HP74_9ROSA</name>
<comment type="caution">
    <text evidence="1">The sequence shown here is derived from an EMBL/GenBank/DDBJ whole genome shotgun (WGS) entry which is preliminary data.</text>
</comment>
<protein>
    <submittedName>
        <fullName evidence="1">Uncharacterized protein</fullName>
    </submittedName>
</protein>
<evidence type="ECO:0000313" key="1">
    <source>
        <dbReference type="EMBL" id="KAF3456557.1"/>
    </source>
</evidence>
<dbReference type="EMBL" id="VOIH02000001">
    <property type="protein sequence ID" value="KAF3456557.1"/>
    <property type="molecule type" value="Genomic_DNA"/>
</dbReference>
<dbReference type="OrthoDB" id="848707at2759"/>
<dbReference type="AlphaFoldDB" id="A0A8K0HP74"/>
<evidence type="ECO:0000313" key="2">
    <source>
        <dbReference type="Proteomes" id="UP000796880"/>
    </source>
</evidence>
<reference evidence="1" key="1">
    <citation type="submission" date="2020-03" db="EMBL/GenBank/DDBJ databases">
        <title>A high-quality chromosome-level genome assembly of a woody plant with both climbing and erect habits, Rhamnella rubrinervis.</title>
        <authorList>
            <person name="Lu Z."/>
            <person name="Yang Y."/>
            <person name="Zhu X."/>
            <person name="Sun Y."/>
        </authorList>
    </citation>
    <scope>NUCLEOTIDE SEQUENCE</scope>
    <source>
        <strain evidence="1">BYM</strain>
        <tissue evidence="1">Leaf</tissue>
    </source>
</reference>
<dbReference type="Proteomes" id="UP000796880">
    <property type="component" value="Unassembled WGS sequence"/>
</dbReference>